<keyword evidence="1" id="KW-0812">Transmembrane</keyword>
<protein>
    <submittedName>
        <fullName evidence="2">Uncharacterized protein</fullName>
    </submittedName>
</protein>
<comment type="caution">
    <text evidence="2">The sequence shown here is derived from an EMBL/GenBank/DDBJ whole genome shotgun (WGS) entry which is preliminary data.</text>
</comment>
<proteinExistence type="predicted"/>
<dbReference type="RefSeq" id="WP_157802819.1">
    <property type="nucleotide sequence ID" value="NZ_PGFB01000002.1"/>
</dbReference>
<keyword evidence="1" id="KW-0472">Membrane</keyword>
<dbReference type="EMBL" id="PGFB01000002">
    <property type="protein sequence ID" value="PJJ63429.1"/>
    <property type="molecule type" value="Genomic_DNA"/>
</dbReference>
<organism evidence="2 3">
    <name type="scientific">Compostimonas suwonensis</name>
    <dbReference type="NCBI Taxonomy" id="1048394"/>
    <lineage>
        <taxon>Bacteria</taxon>
        <taxon>Bacillati</taxon>
        <taxon>Actinomycetota</taxon>
        <taxon>Actinomycetes</taxon>
        <taxon>Micrococcales</taxon>
        <taxon>Microbacteriaceae</taxon>
        <taxon>Compostimonas</taxon>
    </lineage>
</organism>
<keyword evidence="3" id="KW-1185">Reference proteome</keyword>
<evidence type="ECO:0000313" key="2">
    <source>
        <dbReference type="EMBL" id="PJJ63429.1"/>
    </source>
</evidence>
<dbReference type="OrthoDB" id="5120297at2"/>
<evidence type="ECO:0000313" key="3">
    <source>
        <dbReference type="Proteomes" id="UP000230161"/>
    </source>
</evidence>
<feature type="transmembrane region" description="Helical" evidence="1">
    <location>
        <begin position="64"/>
        <end position="83"/>
    </location>
</feature>
<reference evidence="2 3" key="1">
    <citation type="submission" date="2017-11" db="EMBL/GenBank/DDBJ databases">
        <title>Genomic Encyclopedia of Archaeal and Bacterial Type Strains, Phase II (KMG-II): From Individual Species to Whole Genera.</title>
        <authorList>
            <person name="Goeker M."/>
        </authorList>
    </citation>
    <scope>NUCLEOTIDE SEQUENCE [LARGE SCALE GENOMIC DNA]</scope>
    <source>
        <strain evidence="2 3">DSM 25625</strain>
    </source>
</reference>
<dbReference type="Proteomes" id="UP000230161">
    <property type="component" value="Unassembled WGS sequence"/>
</dbReference>
<name>A0A2M9BZC1_9MICO</name>
<dbReference type="AlphaFoldDB" id="A0A2M9BZC1"/>
<evidence type="ECO:0000256" key="1">
    <source>
        <dbReference type="SAM" id="Phobius"/>
    </source>
</evidence>
<gene>
    <name evidence="2" type="ORF">CLV54_1094</name>
</gene>
<accession>A0A2M9BZC1</accession>
<feature type="transmembrane region" description="Helical" evidence="1">
    <location>
        <begin position="131"/>
        <end position="152"/>
    </location>
</feature>
<sequence>MTTLSEDELAVKAKQLELIGVELDREIGSHIARAGAMEQRATILVGAASVVGALQVTTDLSWTTVVNLALSFLAAVSGVIIVFPRRGRALDMRAVRDGILAMPLHKGEYRLIDEKLDILDKDEHWLTVRGWIARAGFVALALGIVVTLVAALTPA</sequence>
<keyword evidence="1" id="KW-1133">Transmembrane helix</keyword>